<proteinExistence type="predicted"/>
<name>A0A024VPP0_PLAFA</name>
<dbReference type="EMBL" id="KI927945">
    <property type="protein sequence ID" value="ETW29851.1"/>
    <property type="molecule type" value="Genomic_DNA"/>
</dbReference>
<protein>
    <submittedName>
        <fullName evidence="2">Uncharacterized protein</fullName>
    </submittedName>
</protein>
<feature type="compositionally biased region" description="Low complexity" evidence="1">
    <location>
        <begin position="1"/>
        <end position="38"/>
    </location>
</feature>
<sequence length="469" mass="54896">MNSNIMNSNNMNSNNMNSNNMNSNNNHINNNHINNNHINNHHINNHHINNHHINNHHSNNHPGNHNMNAHADKNVAYVNPLNNNIDINSKKENNLLLANYKNSYLNNTNSGSNTFSNCGQRVNQLKCLNTYNNKLNEELLNEELLNEKYVNNEDLKDDLKNLINIDFINDIDMEYEEKHSYNNETFLRTSNSSLLQRHTYPKNFPSPNENTLLTVVSSTSNNGNINKMREYQTNYDKLPYNNVMNCDEQNYMMNFNQTNNDNNNDNNNNNMFHDDFPHTNLQLNSSNNNKLLHLSSFNSSTPTNGAIVIDDFNYYQDDKFNVHNNNKKILYTNYYNSCEMPSPNSNMKNNQNTTFNMDATINDNYTHMENIKHNNNNSININNNNNNNNSLYRSTLNPKNFLNDLTLNNNYTNYDDNFKDIKKNDEKMRDYNIIKVNDEDNKNFLSYPFHASSHIDTDQNFTNSYVNFF</sequence>
<dbReference type="AlphaFoldDB" id="A0A024VPP0"/>
<reference evidence="2 3" key="1">
    <citation type="submission" date="2013-02" db="EMBL/GenBank/DDBJ databases">
        <title>The Genome Annotation of Plasmodium falciparum FCH/4.</title>
        <authorList>
            <consortium name="The Broad Institute Genome Sequencing Platform"/>
            <consortium name="The Broad Institute Genome Sequencing Center for Infectious Disease"/>
            <person name="Neafsey D."/>
            <person name="Hoffman S."/>
            <person name="Volkman S."/>
            <person name="Rosenthal P."/>
            <person name="Walker B."/>
            <person name="Young S.K."/>
            <person name="Zeng Q."/>
            <person name="Gargeya S."/>
            <person name="Fitzgerald M."/>
            <person name="Haas B."/>
            <person name="Abouelleil A."/>
            <person name="Allen A.W."/>
            <person name="Alvarado L."/>
            <person name="Arachchi H.M."/>
            <person name="Berlin A.M."/>
            <person name="Chapman S.B."/>
            <person name="Gainer-Dewar J."/>
            <person name="Goldberg J."/>
            <person name="Griggs A."/>
            <person name="Gujja S."/>
            <person name="Hansen M."/>
            <person name="Howarth C."/>
            <person name="Imamovic A."/>
            <person name="Ireland A."/>
            <person name="Larimer J."/>
            <person name="McCowan C."/>
            <person name="Murphy C."/>
            <person name="Pearson M."/>
            <person name="Poon T.W."/>
            <person name="Priest M."/>
            <person name="Roberts A."/>
            <person name="Saif S."/>
            <person name="Shea T."/>
            <person name="Sisk P."/>
            <person name="Sykes S."/>
            <person name="Wortman J."/>
            <person name="Nusbaum C."/>
            <person name="Birren B."/>
        </authorList>
    </citation>
    <scope>NUCLEOTIDE SEQUENCE [LARGE SCALE GENOMIC DNA]</scope>
    <source>
        <strain evidence="2 3">FCH/4</strain>
    </source>
</reference>
<evidence type="ECO:0000313" key="2">
    <source>
        <dbReference type="EMBL" id="ETW29851.1"/>
    </source>
</evidence>
<evidence type="ECO:0000313" key="3">
    <source>
        <dbReference type="Proteomes" id="UP000030656"/>
    </source>
</evidence>
<reference evidence="2 3" key="2">
    <citation type="submission" date="2013-02" db="EMBL/GenBank/DDBJ databases">
        <title>The Genome Sequence of Plasmodium falciparum FCH/4.</title>
        <authorList>
            <consortium name="The Broad Institute Genome Sequencing Platform"/>
            <consortium name="The Broad Institute Genome Sequencing Center for Infectious Disease"/>
            <person name="Neafsey D."/>
            <person name="Cheeseman I."/>
            <person name="Volkman S."/>
            <person name="Adams J."/>
            <person name="Walker B."/>
            <person name="Young S.K."/>
            <person name="Zeng Q."/>
            <person name="Gargeya S."/>
            <person name="Fitzgerald M."/>
            <person name="Haas B."/>
            <person name="Abouelleil A."/>
            <person name="Alvarado L."/>
            <person name="Arachchi H.M."/>
            <person name="Berlin A.M."/>
            <person name="Chapman S.B."/>
            <person name="Dewar J."/>
            <person name="Goldberg J."/>
            <person name="Griggs A."/>
            <person name="Gujja S."/>
            <person name="Hansen M."/>
            <person name="Howarth C."/>
            <person name="Imamovic A."/>
            <person name="Larimer J."/>
            <person name="McCowan C."/>
            <person name="Murphy C."/>
            <person name="Neiman D."/>
            <person name="Pearson M."/>
            <person name="Priest M."/>
            <person name="Roberts A."/>
            <person name="Saif S."/>
            <person name="Shea T."/>
            <person name="Sisk P."/>
            <person name="Sykes S."/>
            <person name="Wortman J."/>
            <person name="Nusbaum C."/>
            <person name="Birren B."/>
        </authorList>
    </citation>
    <scope>NUCLEOTIDE SEQUENCE [LARGE SCALE GENOMIC DNA]</scope>
    <source>
        <strain evidence="2 3">FCH/4</strain>
    </source>
</reference>
<organism evidence="2 3">
    <name type="scientific">Plasmodium falciparum FCH/4</name>
    <dbReference type="NCBI Taxonomy" id="1036724"/>
    <lineage>
        <taxon>Eukaryota</taxon>
        <taxon>Sar</taxon>
        <taxon>Alveolata</taxon>
        <taxon>Apicomplexa</taxon>
        <taxon>Aconoidasida</taxon>
        <taxon>Haemosporida</taxon>
        <taxon>Plasmodiidae</taxon>
        <taxon>Plasmodium</taxon>
        <taxon>Plasmodium (Laverania)</taxon>
    </lineage>
</organism>
<dbReference type="Proteomes" id="UP000030656">
    <property type="component" value="Unassembled WGS sequence"/>
</dbReference>
<gene>
    <name evidence="2" type="ORF">PFFCH_02624</name>
</gene>
<feature type="region of interest" description="Disordered" evidence="1">
    <location>
        <begin position="1"/>
        <end position="69"/>
    </location>
</feature>
<feature type="compositionally biased region" description="Basic residues" evidence="1">
    <location>
        <begin position="39"/>
        <end position="59"/>
    </location>
</feature>
<evidence type="ECO:0000256" key="1">
    <source>
        <dbReference type="SAM" id="MobiDB-lite"/>
    </source>
</evidence>
<accession>A0A024VPP0</accession>